<accession>A0A4R7HZ02</accession>
<evidence type="ECO:0000256" key="1">
    <source>
        <dbReference type="ARBA" id="ARBA00000085"/>
    </source>
</evidence>
<keyword evidence="13" id="KW-0902">Two-component regulatory system</keyword>
<protein>
    <recommendedName>
        <fullName evidence="17">Circadian input-output histidine kinase CikA</fullName>
        <ecNumber evidence="4">2.7.13.3</ecNumber>
    </recommendedName>
    <alternativeName>
        <fullName evidence="16">Sensory/regulatory protein RpfC</fullName>
    </alternativeName>
</protein>
<evidence type="ECO:0000256" key="9">
    <source>
        <dbReference type="ARBA" id="ARBA00022741"/>
    </source>
</evidence>
<dbReference type="CDD" id="cd16922">
    <property type="entry name" value="HATPase_EvgS-ArcB-TorS-like"/>
    <property type="match status" value="1"/>
</dbReference>
<evidence type="ECO:0000256" key="11">
    <source>
        <dbReference type="ARBA" id="ARBA00022840"/>
    </source>
</evidence>
<dbReference type="CDD" id="cd00082">
    <property type="entry name" value="HisKA"/>
    <property type="match status" value="1"/>
</dbReference>
<dbReference type="PROSITE" id="PS50109">
    <property type="entry name" value="HIS_KIN"/>
    <property type="match status" value="1"/>
</dbReference>
<evidence type="ECO:0000256" key="15">
    <source>
        <dbReference type="ARBA" id="ARBA00064003"/>
    </source>
</evidence>
<evidence type="ECO:0000259" key="21">
    <source>
        <dbReference type="PROSITE" id="PS50109"/>
    </source>
</evidence>
<dbReference type="PANTHER" id="PTHR45339:SF1">
    <property type="entry name" value="HYBRID SIGNAL TRANSDUCTION HISTIDINE KINASE J"/>
    <property type="match status" value="1"/>
</dbReference>
<dbReference type="OrthoDB" id="9810730at2"/>
<evidence type="ECO:0000256" key="20">
    <source>
        <dbReference type="SAM" id="Phobius"/>
    </source>
</evidence>
<keyword evidence="26" id="KW-1185">Reference proteome</keyword>
<dbReference type="GO" id="GO:0005524">
    <property type="term" value="F:ATP binding"/>
    <property type="evidence" value="ECO:0007669"/>
    <property type="project" value="UniProtKB-KW"/>
</dbReference>
<evidence type="ECO:0000259" key="22">
    <source>
        <dbReference type="PROSITE" id="PS50110"/>
    </source>
</evidence>
<dbReference type="InterPro" id="IPR036097">
    <property type="entry name" value="HisK_dim/P_sf"/>
</dbReference>
<evidence type="ECO:0000256" key="16">
    <source>
        <dbReference type="ARBA" id="ARBA00068150"/>
    </source>
</evidence>
<dbReference type="Pfam" id="PF00672">
    <property type="entry name" value="HAMP"/>
    <property type="match status" value="1"/>
</dbReference>
<dbReference type="InterPro" id="IPR011006">
    <property type="entry name" value="CheY-like_superfamily"/>
</dbReference>
<evidence type="ECO:0000256" key="4">
    <source>
        <dbReference type="ARBA" id="ARBA00012438"/>
    </source>
</evidence>
<dbReference type="PRINTS" id="PR00344">
    <property type="entry name" value="BCTRLSENSOR"/>
</dbReference>
<evidence type="ECO:0000256" key="6">
    <source>
        <dbReference type="ARBA" id="ARBA00022553"/>
    </source>
</evidence>
<dbReference type="GO" id="GO:0000155">
    <property type="term" value="F:phosphorelay sensor kinase activity"/>
    <property type="evidence" value="ECO:0007669"/>
    <property type="project" value="InterPro"/>
</dbReference>
<dbReference type="SUPFAM" id="SSF47384">
    <property type="entry name" value="Homodimeric domain of signal transducing histidine kinase"/>
    <property type="match status" value="1"/>
</dbReference>
<proteinExistence type="inferred from homology"/>
<keyword evidence="9" id="KW-0547">Nucleotide-binding</keyword>
<dbReference type="PROSITE" id="PS50110">
    <property type="entry name" value="RESPONSE_REGULATORY"/>
    <property type="match status" value="1"/>
</dbReference>
<comment type="subunit">
    <text evidence="15">At low DSF concentrations, interacts with RpfF.</text>
</comment>
<dbReference type="Pfam" id="PF00072">
    <property type="entry name" value="Response_reg"/>
    <property type="match status" value="1"/>
</dbReference>
<dbReference type="InterPro" id="IPR036641">
    <property type="entry name" value="HPT_dom_sf"/>
</dbReference>
<dbReference type="FunFam" id="3.30.565.10:FF:000010">
    <property type="entry name" value="Sensor histidine kinase RcsC"/>
    <property type="match status" value="1"/>
</dbReference>
<dbReference type="SUPFAM" id="SSF158472">
    <property type="entry name" value="HAMP domain-like"/>
    <property type="match status" value="1"/>
</dbReference>
<evidence type="ECO:0000256" key="17">
    <source>
        <dbReference type="ARBA" id="ARBA00074306"/>
    </source>
</evidence>
<dbReference type="SUPFAM" id="SSF52172">
    <property type="entry name" value="CheY-like"/>
    <property type="match status" value="1"/>
</dbReference>
<dbReference type="SMART" id="SM00448">
    <property type="entry name" value="REC"/>
    <property type="match status" value="1"/>
</dbReference>
<dbReference type="PROSITE" id="PS50894">
    <property type="entry name" value="HPT"/>
    <property type="match status" value="1"/>
</dbReference>
<dbReference type="Gene3D" id="6.10.340.10">
    <property type="match status" value="1"/>
</dbReference>
<dbReference type="InterPro" id="IPR036890">
    <property type="entry name" value="HATPase_C_sf"/>
</dbReference>
<evidence type="ECO:0000259" key="23">
    <source>
        <dbReference type="PROSITE" id="PS50885"/>
    </source>
</evidence>
<dbReference type="InterPro" id="IPR003594">
    <property type="entry name" value="HATPase_dom"/>
</dbReference>
<evidence type="ECO:0000256" key="5">
    <source>
        <dbReference type="ARBA" id="ARBA00022475"/>
    </source>
</evidence>
<evidence type="ECO:0000256" key="12">
    <source>
        <dbReference type="ARBA" id="ARBA00022989"/>
    </source>
</evidence>
<comment type="catalytic activity">
    <reaction evidence="1">
        <text>ATP + protein L-histidine = ADP + protein N-phospho-L-histidine.</text>
        <dbReference type="EC" id="2.7.13.3"/>
    </reaction>
</comment>
<evidence type="ECO:0000313" key="26">
    <source>
        <dbReference type="Proteomes" id="UP000294558"/>
    </source>
</evidence>
<dbReference type="PROSITE" id="PS50885">
    <property type="entry name" value="HAMP"/>
    <property type="match status" value="1"/>
</dbReference>
<organism evidence="25 26">
    <name type="scientific">Ilumatobacter fluminis</name>
    <dbReference type="NCBI Taxonomy" id="467091"/>
    <lineage>
        <taxon>Bacteria</taxon>
        <taxon>Bacillati</taxon>
        <taxon>Actinomycetota</taxon>
        <taxon>Acidimicrobiia</taxon>
        <taxon>Acidimicrobiales</taxon>
        <taxon>Ilumatobacteraceae</taxon>
        <taxon>Ilumatobacter</taxon>
    </lineage>
</organism>
<dbReference type="Gene3D" id="3.40.50.2300">
    <property type="match status" value="1"/>
</dbReference>
<feature type="transmembrane region" description="Helical" evidence="20">
    <location>
        <begin position="182"/>
        <end position="201"/>
    </location>
</feature>
<dbReference type="SMART" id="SM00387">
    <property type="entry name" value="HATPase_c"/>
    <property type="match status" value="1"/>
</dbReference>
<keyword evidence="7" id="KW-0808">Transferase</keyword>
<dbReference type="Proteomes" id="UP000294558">
    <property type="component" value="Unassembled WGS sequence"/>
</dbReference>
<keyword evidence="12 20" id="KW-1133">Transmembrane helix</keyword>
<feature type="domain" description="HAMP" evidence="23">
    <location>
        <begin position="203"/>
        <end position="255"/>
    </location>
</feature>
<dbReference type="InterPro" id="IPR003660">
    <property type="entry name" value="HAMP_dom"/>
</dbReference>
<feature type="modified residue" description="Phosphohistidine" evidence="18">
    <location>
        <position position="732"/>
    </location>
</feature>
<evidence type="ECO:0000256" key="8">
    <source>
        <dbReference type="ARBA" id="ARBA00022692"/>
    </source>
</evidence>
<dbReference type="SUPFAM" id="SSF55874">
    <property type="entry name" value="ATPase domain of HSP90 chaperone/DNA topoisomerase II/histidine kinase"/>
    <property type="match status" value="1"/>
</dbReference>
<evidence type="ECO:0000256" key="3">
    <source>
        <dbReference type="ARBA" id="ARBA00006402"/>
    </source>
</evidence>
<gene>
    <name evidence="25" type="ORF">BDK89_1947</name>
</gene>
<dbReference type="InterPro" id="IPR003661">
    <property type="entry name" value="HisK_dim/P_dom"/>
</dbReference>
<comment type="subcellular location">
    <subcellularLocation>
        <location evidence="2">Cell membrane</location>
        <topology evidence="2">Multi-pass membrane protein</topology>
    </subcellularLocation>
</comment>
<keyword evidence="8 20" id="KW-0812">Transmembrane</keyword>
<keyword evidence="11" id="KW-0067">ATP-binding</keyword>
<dbReference type="Gene3D" id="3.30.565.10">
    <property type="entry name" value="Histidine kinase-like ATPase, C-terminal domain"/>
    <property type="match status" value="1"/>
</dbReference>
<dbReference type="FunFam" id="1.10.287.130:FF:000002">
    <property type="entry name" value="Two-component osmosensing histidine kinase"/>
    <property type="match status" value="1"/>
</dbReference>
<dbReference type="EC" id="2.7.13.3" evidence="4"/>
<dbReference type="Gene3D" id="1.20.120.160">
    <property type="entry name" value="HPT domain"/>
    <property type="match status" value="1"/>
</dbReference>
<dbReference type="Pfam" id="PF01627">
    <property type="entry name" value="Hpt"/>
    <property type="match status" value="1"/>
</dbReference>
<comment type="caution">
    <text evidence="25">The sequence shown here is derived from an EMBL/GenBank/DDBJ whole genome shotgun (WGS) entry which is preliminary data.</text>
</comment>
<sequence>MPPTEQPSRLSFDGVPITRSVGVRSFLLLAALLVVVMASAVAFIGARNYDHETDLLGERSASQARFLASVSAEAIFFRDFLTLETLVRNAIEDPSTVHVVFTDNDGTTMTRFIDRDDQRIVDMLDAGAGPDSNTLADALVVDADVREVVQPVVSQGAQLGEVRVLYSIEPARENARRFVRDASVAAGIVLALVLIATTVIFRRKIRHPLRDLTHKTQALAAGEFHEGIGVDRRDEIGVLQSAFNEMARELQGTLVGLERARDDAERADRVKSDFLANMSHEIRTPLNALLGLSELLLDSNLTADQRELVTTMHRSGEALLEMLNEILDYSKLENNRLELDVEPFDVRELVDSTTDLFVAAAREKGVSVETDVAADVPRVVLGDEGRTRQVLVNLVGNAVKFTDRGSVRISVETAGDRLRFVVTDTGIGLDPDQADSLFEPFRQADSTTTRQFGGTGLGLAISQRLVEMMDGEIRATGAIGDGASFSFDVALPAANTATDRTAPSVAEIDRGLARRHPIRVLVAEDNTVNQLVATRMFARLGYSVDVAADGVEAIDMVLAGGYDLVLMDVQMPRLDGVQATQRIKSLLPAEQCPRIVACTAHALEGDRERYLTAGLDDYLSKPIELARVAAIIESTPPLAIAVDSRGPTPPTINDELDRPMDDIASLPIDDRAEIDDCSVIDREELVRLLGEDAEPLLALLLPVFQADAVERLAAIRLAVGGGDAESLRLEAHALKGGARAIAITTIGDDAARLEAMGRAGDCAGADDLIASIERELIRVGDVVASSTSG</sequence>
<feature type="modified residue" description="4-aspartylphosphate" evidence="19">
    <location>
        <position position="568"/>
    </location>
</feature>
<dbReference type="InterPro" id="IPR004358">
    <property type="entry name" value="Sig_transdc_His_kin-like_C"/>
</dbReference>
<dbReference type="EMBL" id="SOAU01000001">
    <property type="protein sequence ID" value="TDT16361.1"/>
    <property type="molecule type" value="Genomic_DNA"/>
</dbReference>
<dbReference type="Pfam" id="PF00512">
    <property type="entry name" value="HisKA"/>
    <property type="match status" value="1"/>
</dbReference>
<reference evidence="25 26" key="1">
    <citation type="submission" date="2019-03" db="EMBL/GenBank/DDBJ databases">
        <title>Sequencing the genomes of 1000 actinobacteria strains.</title>
        <authorList>
            <person name="Klenk H.-P."/>
        </authorList>
    </citation>
    <scope>NUCLEOTIDE SEQUENCE [LARGE SCALE GENOMIC DNA]</scope>
    <source>
        <strain evidence="25 26">DSM 18936</strain>
    </source>
</reference>
<feature type="domain" description="HPt" evidence="24">
    <location>
        <begin position="693"/>
        <end position="789"/>
    </location>
</feature>
<dbReference type="SMART" id="SM00304">
    <property type="entry name" value="HAMP"/>
    <property type="match status" value="1"/>
</dbReference>
<evidence type="ECO:0000256" key="10">
    <source>
        <dbReference type="ARBA" id="ARBA00022777"/>
    </source>
</evidence>
<dbReference type="GO" id="GO:0005886">
    <property type="term" value="C:plasma membrane"/>
    <property type="evidence" value="ECO:0007669"/>
    <property type="project" value="UniProtKB-SubCell"/>
</dbReference>
<evidence type="ECO:0000256" key="7">
    <source>
        <dbReference type="ARBA" id="ARBA00022679"/>
    </source>
</evidence>
<feature type="domain" description="Histidine kinase" evidence="21">
    <location>
        <begin position="277"/>
        <end position="493"/>
    </location>
</feature>
<comment type="similarity">
    <text evidence="3">In the N-terminal section; belongs to the phytochrome family.</text>
</comment>
<keyword evidence="14 20" id="KW-0472">Membrane</keyword>
<dbReference type="InterPro" id="IPR005467">
    <property type="entry name" value="His_kinase_dom"/>
</dbReference>
<dbReference type="SUPFAM" id="SSF47226">
    <property type="entry name" value="Histidine-containing phosphotransfer domain, HPT domain"/>
    <property type="match status" value="1"/>
</dbReference>
<evidence type="ECO:0000256" key="19">
    <source>
        <dbReference type="PROSITE-ProRule" id="PRU00169"/>
    </source>
</evidence>
<evidence type="ECO:0000256" key="2">
    <source>
        <dbReference type="ARBA" id="ARBA00004651"/>
    </source>
</evidence>
<dbReference type="InterPro" id="IPR001789">
    <property type="entry name" value="Sig_transdc_resp-reg_receiver"/>
</dbReference>
<dbReference type="InterPro" id="IPR008207">
    <property type="entry name" value="Sig_transdc_His_kin_Hpt_dom"/>
</dbReference>
<name>A0A4R7HZ02_9ACTN</name>
<evidence type="ECO:0000256" key="13">
    <source>
        <dbReference type="ARBA" id="ARBA00023012"/>
    </source>
</evidence>
<keyword evidence="5" id="KW-1003">Cell membrane</keyword>
<feature type="domain" description="Response regulatory" evidence="22">
    <location>
        <begin position="519"/>
        <end position="636"/>
    </location>
</feature>
<dbReference type="AlphaFoldDB" id="A0A4R7HZ02"/>
<evidence type="ECO:0000256" key="18">
    <source>
        <dbReference type="PROSITE-ProRule" id="PRU00110"/>
    </source>
</evidence>
<dbReference type="Pfam" id="PF02518">
    <property type="entry name" value="HATPase_c"/>
    <property type="match status" value="1"/>
</dbReference>
<dbReference type="SMART" id="SM00388">
    <property type="entry name" value="HisKA"/>
    <property type="match status" value="1"/>
</dbReference>
<evidence type="ECO:0000256" key="14">
    <source>
        <dbReference type="ARBA" id="ARBA00023136"/>
    </source>
</evidence>
<dbReference type="PANTHER" id="PTHR45339">
    <property type="entry name" value="HYBRID SIGNAL TRANSDUCTION HISTIDINE KINASE J"/>
    <property type="match status" value="1"/>
</dbReference>
<dbReference type="Gene3D" id="1.10.287.130">
    <property type="match status" value="1"/>
</dbReference>
<dbReference type="CDD" id="cd06225">
    <property type="entry name" value="HAMP"/>
    <property type="match status" value="1"/>
</dbReference>
<evidence type="ECO:0000259" key="24">
    <source>
        <dbReference type="PROSITE" id="PS50894"/>
    </source>
</evidence>
<feature type="transmembrane region" description="Helical" evidence="20">
    <location>
        <begin position="26"/>
        <end position="46"/>
    </location>
</feature>
<evidence type="ECO:0000313" key="25">
    <source>
        <dbReference type="EMBL" id="TDT16361.1"/>
    </source>
</evidence>
<keyword evidence="6 19" id="KW-0597">Phosphoprotein</keyword>
<dbReference type="CDD" id="cd17546">
    <property type="entry name" value="REC_hyHK_CKI1_RcsC-like"/>
    <property type="match status" value="1"/>
</dbReference>
<keyword evidence="10 25" id="KW-0418">Kinase</keyword>